<evidence type="ECO:0000256" key="8">
    <source>
        <dbReference type="SAM" id="MobiDB-lite"/>
    </source>
</evidence>
<organism evidence="10 11">
    <name type="scientific">Chrysophaeum taylorii</name>
    <dbReference type="NCBI Taxonomy" id="2483200"/>
    <lineage>
        <taxon>Eukaryota</taxon>
        <taxon>Sar</taxon>
        <taxon>Stramenopiles</taxon>
        <taxon>Ochrophyta</taxon>
        <taxon>Pelagophyceae</taxon>
        <taxon>Pelagomonadales</taxon>
        <taxon>Pelagomonadaceae</taxon>
        <taxon>Chrysophaeum</taxon>
    </lineage>
</organism>
<feature type="region of interest" description="Disordered" evidence="8">
    <location>
        <begin position="375"/>
        <end position="397"/>
    </location>
</feature>
<sequence>MQYVLRCIMTPGKRRIECPEMLLHNCLRHRNITESQLLAVLRVDPGAAGRPDHVGLYPLHLMSIYTAWPTVTMIRELAKVNPEAAATRGVAGWLPLHLFCANAIARGESRPRVTPDLLRAMRAVYPAAASESLADKKTRGARTPAMLFPKVVFPGRDECLAVLDEESDDVCCATEKAAADKKESHAATVLRRAELSADRDDIAGVCDALLAADGEFAGITDVVEPLGGRVLLHRCFERCAMSLTQPAVSSLLAASPTAAFLPDANGMLPLHVLLASCDSQLLTGDMVKHLVDAHPAACLHKGPRGWLPLHIWAARDPDGPAALSVLVELLRASYDGKRAARVKDDAGNLPVHIFSRTASSYKLIKDEEYRAFVGSRDERGGDDEENDKNDIVVPRKEPWDSTQPCALVSKLLEAYPSAWNIPDGNGRTPAQLAPVELREIFLNFFQCQETRTKSLVVVLPDQKTEANSSEQLTIASALENRNDEELANLVRKSSLLLGSYPPDLEDIERNGDTFLHRLLQREQPVGKELFLTVLNADPQAATVESTQGWYCAHLLCKRAASDPAAGVSSILACLLKAHGVAAYRAGGGKRKLASPLHVLCTMLSRHNHQVEPSTGESREAFDSRLVSFMMTLVRAAPGACDMLDARGKKPCDLIPNAPYFDVFRGVCFPRPSAPPATPIISSSRTSATTKSPPPQAAALVTHLASTQTPRSEEGTQSLVESLSPSTPRFTTPETSRPESPLSDFGERELVFGIDRTLPRVGTPHRASGYGLDSLQREDSTRCVSLEFPGVDLATDSCSNSTPRTSSSLDEQDFAANEHPPLNAQEQFPSLPCSPPSVEEDSNLVSSEAEASMLEKKRARLERASEAERRRPRQRKFCIEHPRQLALTLLRRRNPNIWVVETTMALAKHAVVLLAVVAMGSEISFEAIVDTEGTTARFVLPEGSDVTQTVHEFCDKYVNSSFVEQCRKAMVQQIELVEEERRLPPVVLDVQVDADGTVAKFEHRAGYDARVEATAFCAQYVLADDVPQCANTIVAAAIRNHKLEKMSLWEKLFGSELAPSVSAASAPVDGLLGSKQFVAILFAADWCGPCRQFVPKLAKVYDRVRRRNGDRLEVVWVSGSRDAGAFRAYHSEMPWPAMPFDPKRSAALQKAFQVVGFPTLLILDKEGRLVTADGVKKVSADPFGLGFPYRTPAQRIAHWSRASFRALRGLFARLAGRAERRHPSHVTH</sequence>
<feature type="compositionally biased region" description="Basic and acidic residues" evidence="8">
    <location>
        <begin position="388"/>
        <end position="397"/>
    </location>
</feature>
<dbReference type="EC" id="1.8.1.8" evidence="1"/>
<dbReference type="Gene3D" id="3.40.30.10">
    <property type="entry name" value="Glutaredoxin"/>
    <property type="match status" value="1"/>
</dbReference>
<evidence type="ECO:0000256" key="5">
    <source>
        <dbReference type="ARBA" id="ARBA00025782"/>
    </source>
</evidence>
<name>A0AAD7UBJ9_9STRA</name>
<evidence type="ECO:0000313" key="10">
    <source>
        <dbReference type="EMBL" id="KAJ8601404.1"/>
    </source>
</evidence>
<keyword evidence="11" id="KW-1185">Reference proteome</keyword>
<dbReference type="InterPro" id="IPR012336">
    <property type="entry name" value="Thioredoxin-like_fold"/>
</dbReference>
<dbReference type="Proteomes" id="UP001230188">
    <property type="component" value="Unassembled WGS sequence"/>
</dbReference>
<dbReference type="GO" id="GO:0047134">
    <property type="term" value="F:protein-disulfide reductase [NAD(P)H] activity"/>
    <property type="evidence" value="ECO:0007669"/>
    <property type="project" value="UniProtKB-EC"/>
</dbReference>
<keyword evidence="2" id="KW-0677">Repeat</keyword>
<dbReference type="PROSITE" id="PS51352">
    <property type="entry name" value="THIOREDOXIN_2"/>
    <property type="match status" value="1"/>
</dbReference>
<dbReference type="PANTHER" id="PTHR13871:SF96">
    <property type="entry name" value="THIOREDOXIN DOMAIN-CONTAINING PROTEIN"/>
    <property type="match status" value="1"/>
</dbReference>
<evidence type="ECO:0000256" key="3">
    <source>
        <dbReference type="ARBA" id="ARBA00023002"/>
    </source>
</evidence>
<keyword evidence="4" id="KW-0520">NAD</keyword>
<dbReference type="InterPro" id="IPR036770">
    <property type="entry name" value="Ankyrin_rpt-contain_sf"/>
</dbReference>
<dbReference type="InterPro" id="IPR013766">
    <property type="entry name" value="Thioredoxin_domain"/>
</dbReference>
<comment type="caution">
    <text evidence="10">The sequence shown here is derived from an EMBL/GenBank/DDBJ whole genome shotgun (WGS) entry which is preliminary data.</text>
</comment>
<dbReference type="InterPro" id="IPR052259">
    <property type="entry name" value="Nucleoredoxin-like"/>
</dbReference>
<gene>
    <name evidence="10" type="ORF">CTAYLR_005026</name>
</gene>
<protein>
    <recommendedName>
        <fullName evidence="1">protein-disulfide reductase</fullName>
        <ecNumber evidence="1">1.8.1.8</ecNumber>
    </recommendedName>
</protein>
<feature type="compositionally biased region" description="Polar residues" evidence="8">
    <location>
        <begin position="703"/>
        <end position="734"/>
    </location>
</feature>
<dbReference type="Gene3D" id="1.25.40.20">
    <property type="entry name" value="Ankyrin repeat-containing domain"/>
    <property type="match status" value="1"/>
</dbReference>
<dbReference type="InterPro" id="IPR036249">
    <property type="entry name" value="Thioredoxin-like_sf"/>
</dbReference>
<keyword evidence="3" id="KW-0560">Oxidoreductase</keyword>
<dbReference type="SUPFAM" id="SSF52833">
    <property type="entry name" value="Thioredoxin-like"/>
    <property type="match status" value="1"/>
</dbReference>
<evidence type="ECO:0000259" key="9">
    <source>
        <dbReference type="PROSITE" id="PS51352"/>
    </source>
</evidence>
<evidence type="ECO:0000256" key="6">
    <source>
        <dbReference type="ARBA" id="ARBA00047388"/>
    </source>
</evidence>
<evidence type="ECO:0000256" key="1">
    <source>
        <dbReference type="ARBA" id="ARBA00012612"/>
    </source>
</evidence>
<feature type="compositionally biased region" description="Low complexity" evidence="8">
    <location>
        <begin position="678"/>
        <end position="690"/>
    </location>
</feature>
<comment type="similarity">
    <text evidence="5">Belongs to the nucleoredoxin family.</text>
</comment>
<evidence type="ECO:0000256" key="4">
    <source>
        <dbReference type="ARBA" id="ARBA00023027"/>
    </source>
</evidence>
<dbReference type="PANTHER" id="PTHR13871">
    <property type="entry name" value="THIOREDOXIN"/>
    <property type="match status" value="1"/>
</dbReference>
<dbReference type="Pfam" id="PF13905">
    <property type="entry name" value="Thioredoxin_8"/>
    <property type="match status" value="1"/>
</dbReference>
<feature type="domain" description="Thioredoxin" evidence="9">
    <location>
        <begin position="1051"/>
        <end position="1192"/>
    </location>
</feature>
<feature type="region of interest" description="Disordered" evidence="8">
    <location>
        <begin position="675"/>
        <end position="778"/>
    </location>
</feature>
<comment type="catalytic activity">
    <reaction evidence="7">
        <text>[protein]-dithiol + NADP(+) = [protein]-disulfide + NADPH + H(+)</text>
        <dbReference type="Rhea" id="RHEA:18753"/>
        <dbReference type="Rhea" id="RHEA-COMP:10593"/>
        <dbReference type="Rhea" id="RHEA-COMP:10594"/>
        <dbReference type="ChEBI" id="CHEBI:15378"/>
        <dbReference type="ChEBI" id="CHEBI:29950"/>
        <dbReference type="ChEBI" id="CHEBI:50058"/>
        <dbReference type="ChEBI" id="CHEBI:57783"/>
        <dbReference type="ChEBI" id="CHEBI:58349"/>
        <dbReference type="EC" id="1.8.1.8"/>
    </reaction>
</comment>
<accession>A0AAD7UBJ9</accession>
<dbReference type="EMBL" id="JAQMWT010000435">
    <property type="protein sequence ID" value="KAJ8601404.1"/>
    <property type="molecule type" value="Genomic_DNA"/>
</dbReference>
<evidence type="ECO:0000256" key="7">
    <source>
        <dbReference type="ARBA" id="ARBA00047804"/>
    </source>
</evidence>
<evidence type="ECO:0000313" key="11">
    <source>
        <dbReference type="Proteomes" id="UP001230188"/>
    </source>
</evidence>
<proteinExistence type="inferred from homology"/>
<reference evidence="10" key="1">
    <citation type="submission" date="2023-01" db="EMBL/GenBank/DDBJ databases">
        <title>Metagenome sequencing of chrysophaentin producing Chrysophaeum taylorii.</title>
        <authorList>
            <person name="Davison J."/>
            <person name="Bewley C."/>
        </authorList>
    </citation>
    <scope>NUCLEOTIDE SEQUENCE</scope>
    <source>
        <strain evidence="10">NIES-1699</strain>
    </source>
</reference>
<dbReference type="AlphaFoldDB" id="A0AAD7UBJ9"/>
<comment type="catalytic activity">
    <reaction evidence="6">
        <text>[protein]-dithiol + NAD(+) = [protein]-disulfide + NADH + H(+)</text>
        <dbReference type="Rhea" id="RHEA:18749"/>
        <dbReference type="Rhea" id="RHEA-COMP:10593"/>
        <dbReference type="Rhea" id="RHEA-COMP:10594"/>
        <dbReference type="ChEBI" id="CHEBI:15378"/>
        <dbReference type="ChEBI" id="CHEBI:29950"/>
        <dbReference type="ChEBI" id="CHEBI:50058"/>
        <dbReference type="ChEBI" id="CHEBI:57540"/>
        <dbReference type="ChEBI" id="CHEBI:57945"/>
        <dbReference type="EC" id="1.8.1.8"/>
    </reaction>
</comment>
<evidence type="ECO:0000256" key="2">
    <source>
        <dbReference type="ARBA" id="ARBA00022737"/>
    </source>
</evidence>
<feature type="region of interest" description="Disordered" evidence="8">
    <location>
        <begin position="821"/>
        <end position="850"/>
    </location>
</feature>